<dbReference type="Gene3D" id="3.90.930.1">
    <property type="match status" value="1"/>
</dbReference>
<dbReference type="InterPro" id="IPR045351">
    <property type="entry name" value="DUF6531"/>
</dbReference>
<protein>
    <submittedName>
        <fullName evidence="6">DNRLRE domain-containing protein</fullName>
    </submittedName>
</protein>
<dbReference type="Pfam" id="PF24517">
    <property type="entry name" value="CBM96"/>
    <property type="match status" value="1"/>
</dbReference>
<gene>
    <name evidence="6" type="ORF">RI196_14200</name>
</gene>
<dbReference type="InterPro" id="IPR056823">
    <property type="entry name" value="TEN-like_YD-shell"/>
</dbReference>
<reference evidence="6 7" key="1">
    <citation type="submission" date="2023-09" db="EMBL/GenBank/DDBJ databases">
        <title>Different Types of Thermotolerant Ring-Cleaving Dioxygenases derived from Aeribacillus composti HB-1 applied for multiple aromatic hydrocarbons removal.</title>
        <authorList>
            <person name="Cao L."/>
            <person name="Li M."/>
            <person name="Ma T."/>
        </authorList>
    </citation>
    <scope>NUCLEOTIDE SEQUENCE [LARGE SCALE GENOMIC DNA]</scope>
    <source>
        <strain evidence="6 7">HB-1</strain>
    </source>
</reference>
<dbReference type="NCBIfam" id="TIGR01643">
    <property type="entry name" value="YD_repeat_2x"/>
    <property type="match status" value="3"/>
</dbReference>
<dbReference type="EMBL" id="CP134501">
    <property type="protein sequence ID" value="WNF32410.1"/>
    <property type="molecule type" value="Genomic_DNA"/>
</dbReference>
<dbReference type="InterPro" id="IPR013783">
    <property type="entry name" value="Ig-like_fold"/>
</dbReference>
<dbReference type="SUPFAM" id="SSF49785">
    <property type="entry name" value="Galactose-binding domain-like"/>
    <property type="match status" value="1"/>
</dbReference>
<dbReference type="Proteomes" id="UP001303701">
    <property type="component" value="Chromosome"/>
</dbReference>
<sequence length="2334" mass="261077">MKISRLKKWLIWAIVNLLFFSSVPLDVFAETIHSKDNNSTESHLPSKVPTPKINLKRGEIIEERTENTKVFYNGDGTFTKKIYFEPIHIRKKKGKPFEEISPNLTESTDQSNSVETENTIIETNFHKKMVKGEYATFHYNGHSISFSILEAAGNGVQPIKAKDVSAIYKKKDNKIFHKNIFPFIDLQNITFNQATKEDLVLHSFTGYHIFKFYLKTDLKAEVQNDGSILFMNQEKEKVFELPKPFMVDSNVDEYSGEVERSEDVTYELQKEAQGYVLTIKADPEWLKDPKRVYPVYIDPSTSINVSTDTFVMSAYPTTNYSSSSSKWDSVQGQYVLKVGYYDNTTGTCYAFLNHNLSSIQNMNITNATFNVYVTHSYSSTTKTGLWLDAVNGSWSASALNWNNKPSSTNIGKVDVARDQWAEFNVTNTVKEWASGKKQQYGFKLHTNGNGKTYWKKVVSSTNSNYKPYLSVTYTIPAPQTPKGTVFSNGDGTGYVNVSWDPVPGAKGYKVWIYNGKSYEAFEVGNVTSWSTNGKKIWPTSSEINAGKYDLHQDQKGTELAVDPSPVYRNSGGSYPNNKNYWFRVSAIFPQGESAMSGAFMPTIPNLKKPSAPTGVSYTNGNGTGYIDFKWKPVSGATGYKIWLFNGSNYESLDVGNVTSWTTKNKKYWPTAAEINTGRYKLHLHDGLGAELAVDPSPVYENAGTKYATATNYWIRVSAYNAQGETVYSDAYKPSISDLPVPSAPSGFAYANQLGSKSGYVMLDWKKIPGATGYKVWIFNGQYYEAFDVGDVDHWTTQNKGIWPTSEEIQKGASGSLTLHHDGKGMELPKDPSPLYAKMGTNYATSTNYWFRLSAYDADGETIYSNQALTVKIPEGNEYLGKEEYWSIIDVPYASVNAATGNLIVDEDDVSISGRGPGLGMTRTYNSLSTLDGLFGKGWQSDAEISIIAQGKEARFTDEDGTLHIFTKLSDGTYKAPTGVYLELSETADEYILTDKDQTKIHFRKSDGKLTKMVDGHGNTTTYSYANGKLVSIIDASGRKLTMEYNASGKIQKITDPLNRSITFEYQNGLLTKVTKAGKETTRYEYNEHGRLEKVYEPTHTEAKAVVNQFIYNGDRISQVIDPENRIYKLNYDQTKRQLVVIQPNGRKIQYTFNEAANPIQIIEDAGGLNITTSYVYEGNNLVESRDPNDQNAVKPTETYTYDANGNVLTVKDQYGTETYKYNKNNDVISETDTEGDTTTIAYDGLNPVSETDQSGKTSSIAKYDTYGNIIEESNTLGSAANLLSNSGFEQGITAWNLLRSNDSGQLFEDTNRHHRSLGRKTLKIVTASSSPGTELGYVAATQEIAVKPNTTYTLSGKIKTNLTKANAFFNIEFLDSQNRRISWADNRYSQLTGTRPWTERQVTFTTPPSVVKIRVYLEVDHKSPDASGEAWFDSIQLEEAQVSSSYNPVINSSFEGAIANWNGTGGSVDSTQSFDGGSSLKFLRTSTTQSAGEYKQTVIVGQTSNDTPLRLTLTGLSKAQDVKANGTVSPSDYSITAKAYFTDGATQTYTADFPIGTQEWNRAAVSINPSKPIDKIDVSVVFRGNYTGTVWFDAIRLMEGNVVTKNKYDSSGNYVIQETDEAGYVTKKNYDAVGNILSEFDEKGNKKEYTYDLSNRLKQLLLANGTSVNYDYDANGNMTSKVIRTSGGRSQTFTYSYDAADKLIKTVGPLKDTTTNEYDANGNKTKTVLPKGNTIQWSYDGTERVKTISYNNVPYYEFSYDKNGNELSVQYLKDGTTKTRKFDSANRVIEQSDRGGLQKWQYPTTSDKLQQFMFSHGSFSQTVNFQYNALDQNTIVTDGTYTYRFDYDEKGNIRTFTTGNGAGSTFIYDDRGLVENVSVGTADGKEILSETYRYDENGNRTKVEFPTGKAIDYRYDELDQLVEEELPDGTKIEYTYDGFGNRTKVVKTKGGQSTTTNADYNEANQLIRFGSETITYDANGNRLEDGQYRYEWNEADQLVSITRKGESTPFVTYKYDEDGRRIQKKVNGVVTNYHYQGDSLNVLYETDASGNVVRSYIYGENGQLLAMKKGNATYFYHYNAHGDVIALTDAQGNIAARYQYDTWGNILSQSGSLADENPYRYAGYQYDRETGLYYLIARYYHPTHGVFLSLDPDPGDADDILTQNGYTYANNNPVMLVDPDGHWVWLAINAGFAVYDGYKAYKSGKGWKGVATAATFGFIGGGRIKAASKIVKAIHGNSRSSKRIHHGYEIYKIVKGKKHVVKVGISGAKLNKNGTSPRANRQINKWNKKVGYQRYYARIVKRNIYGRENALKWERGRAYAVRKAGGNMYLHVRP</sequence>
<dbReference type="SMART" id="SM00060">
    <property type="entry name" value="FN3"/>
    <property type="match status" value="3"/>
</dbReference>
<comment type="subcellular location">
    <subcellularLocation>
        <location evidence="1">Secreted</location>
    </subcellularLocation>
</comment>
<dbReference type="InterPro" id="IPR055372">
    <property type="entry name" value="CBM96"/>
</dbReference>
<evidence type="ECO:0000256" key="3">
    <source>
        <dbReference type="ARBA" id="ARBA00022729"/>
    </source>
</evidence>
<dbReference type="Gene3D" id="2.180.10.10">
    <property type="entry name" value="RHS repeat-associated core"/>
    <property type="match status" value="2"/>
</dbReference>
<evidence type="ECO:0000256" key="4">
    <source>
        <dbReference type="ARBA" id="ARBA00022737"/>
    </source>
</evidence>
<dbReference type="Gene3D" id="2.60.40.10">
    <property type="entry name" value="Immunoglobulins"/>
    <property type="match status" value="3"/>
</dbReference>
<dbReference type="Gene3D" id="2.60.120.970">
    <property type="match status" value="1"/>
</dbReference>
<dbReference type="Pfam" id="PF15653">
    <property type="entry name" value="Tox-URI2"/>
    <property type="match status" value="1"/>
</dbReference>
<dbReference type="Pfam" id="PF25023">
    <property type="entry name" value="TEN_YD-shell"/>
    <property type="match status" value="2"/>
</dbReference>
<organism evidence="6 7">
    <name type="scientific">Aeribacillus composti</name>
    <dbReference type="NCBI Taxonomy" id="1868734"/>
    <lineage>
        <taxon>Bacteria</taxon>
        <taxon>Bacillati</taxon>
        <taxon>Bacillota</taxon>
        <taxon>Bacilli</taxon>
        <taxon>Bacillales</taxon>
        <taxon>Bacillaceae</taxon>
        <taxon>Aeribacillus</taxon>
    </lineage>
</organism>
<name>A0ABY9WC70_9BACI</name>
<evidence type="ECO:0000313" key="6">
    <source>
        <dbReference type="EMBL" id="WNF32410.1"/>
    </source>
</evidence>
<keyword evidence="7" id="KW-1185">Reference proteome</keyword>
<proteinExistence type="predicted"/>
<dbReference type="PANTHER" id="PTHR32305:SF17">
    <property type="entry name" value="TRNA NUCLEASE WAPA"/>
    <property type="match status" value="1"/>
</dbReference>
<dbReference type="Pfam" id="PF20148">
    <property type="entry name" value="DUF6531"/>
    <property type="match status" value="1"/>
</dbReference>
<dbReference type="InterPro" id="IPR028899">
    <property type="entry name" value="Tox-URI2_dom"/>
</dbReference>
<feature type="domain" description="Fibronectin type-III" evidence="5">
    <location>
        <begin position="609"/>
        <end position="725"/>
    </location>
</feature>
<keyword evidence="4" id="KW-0677">Repeat</keyword>
<feature type="domain" description="Fibronectin type-III" evidence="5">
    <location>
        <begin position="741"/>
        <end position="861"/>
    </location>
</feature>
<dbReference type="InterPro" id="IPR031325">
    <property type="entry name" value="RHS_repeat"/>
</dbReference>
<keyword evidence="3" id="KW-0732">Signal</keyword>
<accession>A0ABY9WC70</accession>
<evidence type="ECO:0000256" key="1">
    <source>
        <dbReference type="ARBA" id="ARBA00004613"/>
    </source>
</evidence>
<dbReference type="NCBIfam" id="NF033679">
    <property type="entry name" value="DNRLRE_dom"/>
    <property type="match status" value="1"/>
</dbReference>
<dbReference type="SUPFAM" id="SSF49265">
    <property type="entry name" value="Fibronectin type III"/>
    <property type="match status" value="1"/>
</dbReference>
<dbReference type="GeneID" id="301127141"/>
<dbReference type="Pfam" id="PF05593">
    <property type="entry name" value="RHS_repeat"/>
    <property type="match status" value="1"/>
</dbReference>
<dbReference type="InterPro" id="IPR050708">
    <property type="entry name" value="T6SS_VgrG/RHS"/>
</dbReference>
<dbReference type="PANTHER" id="PTHR32305">
    <property type="match status" value="1"/>
</dbReference>
<dbReference type="Gene3D" id="2.60.120.260">
    <property type="entry name" value="Galactose-binding domain-like"/>
    <property type="match status" value="1"/>
</dbReference>
<feature type="domain" description="Fibronectin type-III" evidence="5">
    <location>
        <begin position="478"/>
        <end position="593"/>
    </location>
</feature>
<dbReference type="InterPro" id="IPR036116">
    <property type="entry name" value="FN3_sf"/>
</dbReference>
<dbReference type="NCBIfam" id="TIGR03696">
    <property type="entry name" value="Rhs_assc_core"/>
    <property type="match status" value="1"/>
</dbReference>
<dbReference type="InterPro" id="IPR008979">
    <property type="entry name" value="Galactose-bd-like_sf"/>
</dbReference>
<dbReference type="InterPro" id="IPR022385">
    <property type="entry name" value="Rhs_assc_core"/>
</dbReference>
<evidence type="ECO:0000259" key="5">
    <source>
        <dbReference type="SMART" id="SM00060"/>
    </source>
</evidence>
<dbReference type="InterPro" id="IPR003961">
    <property type="entry name" value="FN3_dom"/>
</dbReference>
<evidence type="ECO:0000256" key="2">
    <source>
        <dbReference type="ARBA" id="ARBA00022525"/>
    </source>
</evidence>
<keyword evidence="2" id="KW-0964">Secreted</keyword>
<evidence type="ECO:0000313" key="7">
    <source>
        <dbReference type="Proteomes" id="UP001303701"/>
    </source>
</evidence>
<dbReference type="InterPro" id="IPR006530">
    <property type="entry name" value="YD"/>
</dbReference>
<dbReference type="RefSeq" id="WP_311066401.1">
    <property type="nucleotide sequence ID" value="NZ_CP134501.1"/>
</dbReference>